<dbReference type="InterPro" id="IPR018584">
    <property type="entry name" value="GT87"/>
</dbReference>
<organism evidence="9 10">
    <name type="scientific">Candidatus Avipropionibacterium avicola</name>
    <dbReference type="NCBI Taxonomy" id="2840701"/>
    <lineage>
        <taxon>Bacteria</taxon>
        <taxon>Bacillati</taxon>
        <taxon>Actinomycetota</taxon>
        <taxon>Actinomycetes</taxon>
        <taxon>Propionibacteriales</taxon>
        <taxon>Propionibacteriaceae</taxon>
        <taxon>Propionibacteriaceae incertae sedis</taxon>
        <taxon>Candidatus Avipropionibacterium</taxon>
    </lineage>
</organism>
<dbReference type="EMBL" id="DVLP01000390">
    <property type="protein sequence ID" value="HIT76551.1"/>
    <property type="molecule type" value="Genomic_DNA"/>
</dbReference>
<feature type="transmembrane region" description="Helical" evidence="8">
    <location>
        <begin position="226"/>
        <end position="253"/>
    </location>
</feature>
<protein>
    <submittedName>
        <fullName evidence="9">DUF2029 domain-containing protein</fullName>
    </submittedName>
</protein>
<dbReference type="InterPro" id="IPR016570">
    <property type="entry name" value="UCP010361"/>
</dbReference>
<feature type="transmembrane region" description="Helical" evidence="8">
    <location>
        <begin position="387"/>
        <end position="406"/>
    </location>
</feature>
<keyword evidence="3" id="KW-0808">Transferase</keyword>
<keyword evidence="6 8" id="KW-0472">Membrane</keyword>
<reference evidence="9" key="2">
    <citation type="journal article" date="2021" name="PeerJ">
        <title>Extensive microbial diversity within the chicken gut microbiome revealed by metagenomics and culture.</title>
        <authorList>
            <person name="Gilroy R."/>
            <person name="Ravi A."/>
            <person name="Getino M."/>
            <person name="Pursley I."/>
            <person name="Horton D.L."/>
            <person name="Alikhan N.F."/>
            <person name="Baker D."/>
            <person name="Gharbi K."/>
            <person name="Hall N."/>
            <person name="Watson M."/>
            <person name="Adriaenssens E.M."/>
            <person name="Foster-Nyarko E."/>
            <person name="Jarju S."/>
            <person name="Secka A."/>
            <person name="Antonio M."/>
            <person name="Oren A."/>
            <person name="Chaudhuri R.R."/>
            <person name="La Ragione R."/>
            <person name="Hildebrand F."/>
            <person name="Pallen M.J."/>
        </authorList>
    </citation>
    <scope>NUCLEOTIDE SEQUENCE</scope>
    <source>
        <strain evidence="9">ChiGjej1B1-24693</strain>
    </source>
</reference>
<evidence type="ECO:0000256" key="2">
    <source>
        <dbReference type="ARBA" id="ARBA00022475"/>
    </source>
</evidence>
<dbReference type="GO" id="GO:0016758">
    <property type="term" value="F:hexosyltransferase activity"/>
    <property type="evidence" value="ECO:0007669"/>
    <property type="project" value="InterPro"/>
</dbReference>
<feature type="transmembrane region" description="Helical" evidence="8">
    <location>
        <begin position="350"/>
        <end position="367"/>
    </location>
</feature>
<gene>
    <name evidence="9" type="ORF">IAA98_13285</name>
</gene>
<evidence type="ECO:0000256" key="5">
    <source>
        <dbReference type="ARBA" id="ARBA00022989"/>
    </source>
</evidence>
<feature type="transmembrane region" description="Helical" evidence="8">
    <location>
        <begin position="321"/>
        <end position="341"/>
    </location>
</feature>
<feature type="transmembrane region" description="Helical" evidence="8">
    <location>
        <begin position="187"/>
        <end position="220"/>
    </location>
</feature>
<evidence type="ECO:0000313" key="10">
    <source>
        <dbReference type="Proteomes" id="UP000886842"/>
    </source>
</evidence>
<accession>A0A9D1GZS1</accession>
<dbReference type="AlphaFoldDB" id="A0A9D1GZS1"/>
<evidence type="ECO:0000313" key="9">
    <source>
        <dbReference type="EMBL" id="HIT76551.1"/>
    </source>
</evidence>
<keyword evidence="4 8" id="KW-0812">Transmembrane</keyword>
<comment type="subcellular location">
    <subcellularLocation>
        <location evidence="1">Cell membrane</location>
        <topology evidence="1">Multi-pass membrane protein</topology>
    </subcellularLocation>
</comment>
<feature type="transmembrane region" description="Helical" evidence="8">
    <location>
        <begin position="418"/>
        <end position="439"/>
    </location>
</feature>
<keyword evidence="5 8" id="KW-1133">Transmembrane helix</keyword>
<name>A0A9D1GZS1_9ACTN</name>
<feature type="transmembrane region" description="Helical" evidence="8">
    <location>
        <begin position="155"/>
        <end position="175"/>
    </location>
</feature>
<dbReference type="Proteomes" id="UP000886842">
    <property type="component" value="Unassembled WGS sequence"/>
</dbReference>
<dbReference type="GO" id="GO:0005886">
    <property type="term" value="C:plasma membrane"/>
    <property type="evidence" value="ECO:0007669"/>
    <property type="project" value="UniProtKB-SubCell"/>
</dbReference>
<feature type="transmembrane region" description="Helical" evidence="8">
    <location>
        <begin position="48"/>
        <end position="69"/>
    </location>
</feature>
<feature type="transmembrane region" description="Helical" evidence="8">
    <location>
        <begin position="260"/>
        <end position="283"/>
    </location>
</feature>
<evidence type="ECO:0000256" key="4">
    <source>
        <dbReference type="ARBA" id="ARBA00022692"/>
    </source>
</evidence>
<evidence type="ECO:0000256" key="1">
    <source>
        <dbReference type="ARBA" id="ARBA00004651"/>
    </source>
</evidence>
<comment type="similarity">
    <text evidence="7">Belongs to the glycosyltransferase 87 family.</text>
</comment>
<dbReference type="Pfam" id="PF09594">
    <property type="entry name" value="GT87"/>
    <property type="match status" value="1"/>
</dbReference>
<comment type="caution">
    <text evidence="9">The sequence shown here is derived from an EMBL/GenBank/DDBJ whole genome shotgun (WGS) entry which is preliminary data.</text>
</comment>
<evidence type="ECO:0000256" key="7">
    <source>
        <dbReference type="ARBA" id="ARBA00024033"/>
    </source>
</evidence>
<evidence type="ECO:0000256" key="6">
    <source>
        <dbReference type="ARBA" id="ARBA00023136"/>
    </source>
</evidence>
<evidence type="ECO:0000256" key="3">
    <source>
        <dbReference type="ARBA" id="ARBA00022679"/>
    </source>
</evidence>
<proteinExistence type="inferred from homology"/>
<evidence type="ECO:0000256" key="8">
    <source>
        <dbReference type="SAM" id="Phobius"/>
    </source>
</evidence>
<dbReference type="PIRSF" id="PIRSF010361">
    <property type="entry name" value="UCP010361"/>
    <property type="match status" value="1"/>
</dbReference>
<reference evidence="9" key="1">
    <citation type="submission" date="2020-10" db="EMBL/GenBank/DDBJ databases">
        <authorList>
            <person name="Gilroy R."/>
        </authorList>
    </citation>
    <scope>NUCLEOTIDE SEQUENCE</scope>
    <source>
        <strain evidence="9">ChiGjej1B1-24693</strain>
    </source>
</reference>
<keyword evidence="2" id="KW-1003">Cell membrane</keyword>
<sequence length="489" mass="54564">MPINLQVPSRPTKPAMTLPSWSDPLARLASRAVGGQRGTRGTTPRERVVTAVVIVTATLTWLLCLVQKVPCRYDKVDKSVDWFAWMCYSDIPLLYRLRGLADGYTPFFVPADQYQVLEYPVLTGLLLEVQRWLTVLTGAPVGPGLTEQQVLDASIRFFDINSVVMFVCFLVLVIVQVHTPTGRPWDAIMVAASPAVILTGLINWDMFPVALTAVGCFFWARRMPVAAGVFLGLATAAKLYPLLLLGPLLLLCLRAGKLDALVRTVAGFVVAWTVTNVPIMMLAPDQWAVFWTFNSDRGGDLGSIWYVFRLITGNEVAGLNAINLILLLAGFAAIAALTALAPTRPRFGQLAYLVVFWFLVLNKVYSPQYVLWLLPLMVLARPRWRDWIVFNVGEVLYVLAIWGHLGQFTLAGGGGDRLYWLAVFFRIGCEAWIAARIVLDIWFPDRDPVRQGWDPRFQRTIDDPAGGLLDGAADAPWFREWWNRRALTG</sequence>